<proteinExistence type="predicted"/>
<feature type="chain" id="PRO_5040927911" description="PEP-CTERM protein-sorting domain-containing protein" evidence="2">
    <location>
        <begin position="28"/>
        <end position="100"/>
    </location>
</feature>
<dbReference type="RefSeq" id="WP_252851230.1">
    <property type="nucleotide sequence ID" value="NZ_JAMXLR010000020.1"/>
</dbReference>
<dbReference type="EMBL" id="JAMXLR010000020">
    <property type="protein sequence ID" value="MCO6043131.1"/>
    <property type="molecule type" value="Genomic_DNA"/>
</dbReference>
<evidence type="ECO:0000256" key="2">
    <source>
        <dbReference type="SAM" id="SignalP"/>
    </source>
</evidence>
<name>A0A9X2FBS0_9BACT</name>
<evidence type="ECO:0000313" key="3">
    <source>
        <dbReference type="EMBL" id="MCO6043131.1"/>
    </source>
</evidence>
<dbReference type="Proteomes" id="UP001155241">
    <property type="component" value="Unassembled WGS sequence"/>
</dbReference>
<keyword evidence="4" id="KW-1185">Reference proteome</keyword>
<sequence>MNWSVQILGSMLLAFCTWALVVPTAMADVSHDATSHLIGIEHPAGASSLSELTATTPLEPVDAVPEVETANNIAEPGSIGLIAMMALMGGGALMMRRRLG</sequence>
<evidence type="ECO:0008006" key="5">
    <source>
        <dbReference type="Google" id="ProtNLM"/>
    </source>
</evidence>
<feature type="signal peptide" evidence="2">
    <location>
        <begin position="1"/>
        <end position="27"/>
    </location>
</feature>
<dbReference type="AlphaFoldDB" id="A0A9X2FBS0"/>
<protein>
    <recommendedName>
        <fullName evidence="5">PEP-CTERM protein-sorting domain-containing protein</fullName>
    </recommendedName>
</protein>
<evidence type="ECO:0000256" key="1">
    <source>
        <dbReference type="SAM" id="Phobius"/>
    </source>
</evidence>
<feature type="transmembrane region" description="Helical" evidence="1">
    <location>
        <begin position="77"/>
        <end position="95"/>
    </location>
</feature>
<accession>A0A9X2FBS0</accession>
<reference evidence="3" key="1">
    <citation type="submission" date="2022-06" db="EMBL/GenBank/DDBJ databases">
        <title>Aeoliella straminimaris, a novel planctomycete from sediments.</title>
        <authorList>
            <person name="Vitorino I.R."/>
            <person name="Lage O.M."/>
        </authorList>
    </citation>
    <scope>NUCLEOTIDE SEQUENCE</scope>
    <source>
        <strain evidence="3">ICT_H6.2</strain>
    </source>
</reference>
<keyword evidence="2" id="KW-0732">Signal</keyword>
<keyword evidence="1" id="KW-1133">Transmembrane helix</keyword>
<keyword evidence="1" id="KW-0812">Transmembrane</keyword>
<keyword evidence="1" id="KW-0472">Membrane</keyword>
<gene>
    <name evidence="3" type="ORF">NG895_04370</name>
</gene>
<evidence type="ECO:0000313" key="4">
    <source>
        <dbReference type="Proteomes" id="UP001155241"/>
    </source>
</evidence>
<organism evidence="3 4">
    <name type="scientific">Aeoliella straminimaris</name>
    <dbReference type="NCBI Taxonomy" id="2954799"/>
    <lineage>
        <taxon>Bacteria</taxon>
        <taxon>Pseudomonadati</taxon>
        <taxon>Planctomycetota</taxon>
        <taxon>Planctomycetia</taxon>
        <taxon>Pirellulales</taxon>
        <taxon>Lacipirellulaceae</taxon>
        <taxon>Aeoliella</taxon>
    </lineage>
</organism>
<comment type="caution">
    <text evidence="3">The sequence shown here is derived from an EMBL/GenBank/DDBJ whole genome shotgun (WGS) entry which is preliminary data.</text>
</comment>